<gene>
    <name evidence="4" type="ORF">GCM10010468_04870</name>
</gene>
<feature type="transmembrane region" description="Helical" evidence="2">
    <location>
        <begin position="30"/>
        <end position="48"/>
    </location>
</feature>
<feature type="region of interest" description="Disordered" evidence="1">
    <location>
        <begin position="219"/>
        <end position="263"/>
    </location>
</feature>
<dbReference type="NCBIfam" id="NF047864">
    <property type="entry name" value="CBU_0592_membra"/>
    <property type="match status" value="1"/>
</dbReference>
<evidence type="ECO:0000256" key="1">
    <source>
        <dbReference type="SAM" id="MobiDB-lite"/>
    </source>
</evidence>
<name>A0ABP6Q0I6_9ACTN</name>
<dbReference type="InterPro" id="IPR058058">
    <property type="entry name" value="CBU_0592-like"/>
</dbReference>
<dbReference type="Proteomes" id="UP001501237">
    <property type="component" value="Unassembled WGS sequence"/>
</dbReference>
<comment type="caution">
    <text evidence="4">The sequence shown here is derived from an EMBL/GenBank/DDBJ whole genome shotgun (WGS) entry which is preliminary data.</text>
</comment>
<evidence type="ECO:0000256" key="2">
    <source>
        <dbReference type="SAM" id="Phobius"/>
    </source>
</evidence>
<keyword evidence="2" id="KW-0472">Membrane</keyword>
<evidence type="ECO:0000259" key="3">
    <source>
        <dbReference type="Pfam" id="PF26604"/>
    </source>
</evidence>
<organism evidence="4 5">
    <name type="scientific">Actinocorallia longicatena</name>
    <dbReference type="NCBI Taxonomy" id="111803"/>
    <lineage>
        <taxon>Bacteria</taxon>
        <taxon>Bacillati</taxon>
        <taxon>Actinomycetota</taxon>
        <taxon>Actinomycetes</taxon>
        <taxon>Streptosporangiales</taxon>
        <taxon>Thermomonosporaceae</taxon>
        <taxon>Actinocorallia</taxon>
    </lineage>
</organism>
<evidence type="ECO:0000313" key="4">
    <source>
        <dbReference type="EMBL" id="GAA3194910.1"/>
    </source>
</evidence>
<protein>
    <recommendedName>
        <fullName evidence="3">CBU-0592-like domain-containing protein</fullName>
    </recommendedName>
</protein>
<keyword evidence="2" id="KW-1133">Transmembrane helix</keyword>
<dbReference type="RefSeq" id="WP_344821568.1">
    <property type="nucleotide sequence ID" value="NZ_BAAAUV010000001.1"/>
</dbReference>
<dbReference type="InterPro" id="IPR036390">
    <property type="entry name" value="WH_DNA-bd_sf"/>
</dbReference>
<feature type="compositionally biased region" description="Basic and acidic residues" evidence="1">
    <location>
        <begin position="102"/>
        <end position="126"/>
    </location>
</feature>
<dbReference type="SUPFAM" id="SSF46785">
    <property type="entry name" value="Winged helix' DNA-binding domain"/>
    <property type="match status" value="1"/>
</dbReference>
<proteinExistence type="predicted"/>
<feature type="transmembrane region" description="Helical" evidence="2">
    <location>
        <begin position="55"/>
        <end position="74"/>
    </location>
</feature>
<feature type="region of interest" description="Disordered" evidence="1">
    <location>
        <begin position="102"/>
        <end position="144"/>
    </location>
</feature>
<keyword evidence="2" id="KW-0812">Transmembrane</keyword>
<accession>A0ABP6Q0I6</accession>
<reference evidence="5" key="1">
    <citation type="journal article" date="2019" name="Int. J. Syst. Evol. Microbiol.">
        <title>The Global Catalogue of Microorganisms (GCM) 10K type strain sequencing project: providing services to taxonomists for standard genome sequencing and annotation.</title>
        <authorList>
            <consortium name="The Broad Institute Genomics Platform"/>
            <consortium name="The Broad Institute Genome Sequencing Center for Infectious Disease"/>
            <person name="Wu L."/>
            <person name="Ma J."/>
        </authorList>
    </citation>
    <scope>NUCLEOTIDE SEQUENCE [LARGE SCALE GENOMIC DNA]</scope>
    <source>
        <strain evidence="5">JCM 9377</strain>
    </source>
</reference>
<dbReference type="EMBL" id="BAAAUV010000001">
    <property type="protein sequence ID" value="GAA3194910.1"/>
    <property type="molecule type" value="Genomic_DNA"/>
</dbReference>
<feature type="domain" description="CBU-0592-like" evidence="3">
    <location>
        <begin position="3"/>
        <end position="77"/>
    </location>
</feature>
<keyword evidence="5" id="KW-1185">Reference proteome</keyword>
<evidence type="ECO:0000313" key="5">
    <source>
        <dbReference type="Proteomes" id="UP001501237"/>
    </source>
</evidence>
<sequence length="263" mass="28631">MASLIQIAGAVLILIAYMAAQAKRLDQNSLTYLVLNVTGSGMLAYLAFGERQLGFLLLQGIWVAMTTISIAVYYRRRWLYRMPATACHVRWDTFADAEALPAEHREHGEHRDPEPRLRSRPVRDDQPEPGVSGRPGSAPPHLEPAASEHLLSCATTPATAARLASRSGLSPDLTRRHLTVLWYAGLIAAARLPNGPHYVATSAGIEFLSTKITRIDRLPQPDGPMVLPPTATPRTRAHLETPVRAAPGPVTSAVPARPPRRSA</sequence>
<dbReference type="Pfam" id="PF26604">
    <property type="entry name" value="CBU_0592"/>
    <property type="match status" value="1"/>
</dbReference>